<dbReference type="EMBL" id="HBGR01013984">
    <property type="protein sequence ID" value="CAD9398352.1"/>
    <property type="molecule type" value="Transcribed_RNA"/>
</dbReference>
<name>A0A7S2BKD7_9CHLO</name>
<dbReference type="InterPro" id="IPR033939">
    <property type="entry name" value="BCAT_family"/>
</dbReference>
<dbReference type="PIRSF" id="PIRSF006468">
    <property type="entry name" value="BCAT1"/>
    <property type="match status" value="1"/>
</dbReference>
<evidence type="ECO:0000256" key="7">
    <source>
        <dbReference type="RuleBase" id="RU004106"/>
    </source>
</evidence>
<evidence type="ECO:0000256" key="1">
    <source>
        <dbReference type="ARBA" id="ARBA00001933"/>
    </source>
</evidence>
<comment type="catalytic activity">
    <reaction evidence="9">
        <text>L-isoleucine + 2-oxoglutarate = (S)-3-methyl-2-oxopentanoate + L-glutamate</text>
        <dbReference type="Rhea" id="RHEA:24801"/>
        <dbReference type="ChEBI" id="CHEBI:16810"/>
        <dbReference type="ChEBI" id="CHEBI:29985"/>
        <dbReference type="ChEBI" id="CHEBI:35146"/>
        <dbReference type="ChEBI" id="CHEBI:58045"/>
        <dbReference type="EC" id="2.6.1.42"/>
    </reaction>
</comment>
<evidence type="ECO:0000256" key="2">
    <source>
        <dbReference type="ARBA" id="ARBA00009320"/>
    </source>
</evidence>
<dbReference type="InterPro" id="IPR005786">
    <property type="entry name" value="B_amino_transII"/>
</dbReference>
<dbReference type="Gene3D" id="3.30.470.10">
    <property type="match status" value="1"/>
</dbReference>
<keyword evidence="9" id="KW-0100">Branched-chain amino acid biosynthesis</keyword>
<evidence type="ECO:0000256" key="4">
    <source>
        <dbReference type="ARBA" id="ARBA00022679"/>
    </source>
</evidence>
<protein>
    <recommendedName>
        <fullName evidence="9">Branched-chain-amino-acid aminotransferase</fullName>
        <ecNumber evidence="9">2.6.1.42</ecNumber>
    </recommendedName>
</protein>
<feature type="modified residue" description="N6-(pyridoxal phosphate)lysine" evidence="6">
    <location>
        <position position="254"/>
    </location>
</feature>
<dbReference type="PANTHER" id="PTHR42825:SF2">
    <property type="entry name" value="BRANCHED-CHAIN-AMINO-ACID AMINOTRANSFERASE 3, CHLOROPLASTIC-RELATED"/>
    <property type="match status" value="1"/>
</dbReference>
<sequence length="411" mass="43029">MASSLLGTKTSLGSTARAAAPSRPSLASTRLPTPSPFAAAAARSRTPLQTSTSTRTRALAESASSAAFAPNPDFDFDSLGFGLTETDEMWVAESGDDGTYAGGGMNAFGPITVSPAAQVLNYGQSIFEGMKAQRSPDGNILLFRPTENAARLAAGAARMSMPAVPEEVFVRGVEETVRANASYVPPHGKGTLYLRPLLMGTGPILGLGPAPSYTFLVYCSPVGAYFKGGQLTPIKLVVEEHFHRAAPGGMGGTKAAGNYSPVLVTQLSAKKEGYADVLYLDAVENKYIEEVSSCNIFVRKGKSIKTPPLGGTILPGITRKSVIELARSKGYDVEETPVSVTELLDADEVFTTGTAVVVCPVGSITYKGKEVVYGDASDPGPTTMEIYDALTSIQAGTAEDTFGWVHPVLPN</sequence>
<dbReference type="SUPFAM" id="SSF56752">
    <property type="entry name" value="D-aminoacid aminotransferase-like PLP-dependent enzymes"/>
    <property type="match status" value="1"/>
</dbReference>
<keyword evidence="9" id="KW-0028">Amino-acid biosynthesis</keyword>
<dbReference type="GO" id="GO:0008652">
    <property type="term" value="P:amino acid biosynthetic process"/>
    <property type="evidence" value="ECO:0007669"/>
    <property type="project" value="UniProtKB-KW"/>
</dbReference>
<organism evidence="11">
    <name type="scientific">Pycnococcus provasolii</name>
    <dbReference type="NCBI Taxonomy" id="41880"/>
    <lineage>
        <taxon>Eukaryota</taxon>
        <taxon>Viridiplantae</taxon>
        <taxon>Chlorophyta</taxon>
        <taxon>Pseudoscourfieldiophyceae</taxon>
        <taxon>Pseudoscourfieldiales</taxon>
        <taxon>Pycnococcaceae</taxon>
        <taxon>Pycnococcus</taxon>
    </lineage>
</organism>
<keyword evidence="4 9" id="KW-0808">Transferase</keyword>
<feature type="region of interest" description="Disordered" evidence="10">
    <location>
        <begin position="1"/>
        <end position="57"/>
    </location>
</feature>
<comment type="similarity">
    <text evidence="2 7">Belongs to the class-IV pyridoxal-phosphate-dependent aminotransferase family.</text>
</comment>
<dbReference type="PANTHER" id="PTHR42825">
    <property type="entry name" value="AMINO ACID AMINOTRANSFERASE"/>
    <property type="match status" value="1"/>
</dbReference>
<dbReference type="InterPro" id="IPR036038">
    <property type="entry name" value="Aminotransferase-like"/>
</dbReference>
<dbReference type="InterPro" id="IPR043131">
    <property type="entry name" value="BCAT-like_N"/>
</dbReference>
<gene>
    <name evidence="11" type="ORF">PPRO1471_LOCUS9287</name>
</gene>
<dbReference type="GO" id="GO:0009082">
    <property type="term" value="P:branched-chain amino acid biosynthetic process"/>
    <property type="evidence" value="ECO:0007669"/>
    <property type="project" value="UniProtKB-KW"/>
</dbReference>
<accession>A0A7S2BKD7</accession>
<evidence type="ECO:0000256" key="10">
    <source>
        <dbReference type="SAM" id="MobiDB-lite"/>
    </source>
</evidence>
<dbReference type="NCBIfam" id="NF009897">
    <property type="entry name" value="PRK13357.1"/>
    <property type="match status" value="1"/>
</dbReference>
<dbReference type="CDD" id="cd01557">
    <property type="entry name" value="BCAT_beta_family"/>
    <property type="match status" value="1"/>
</dbReference>
<evidence type="ECO:0000313" key="11">
    <source>
        <dbReference type="EMBL" id="CAD9398352.1"/>
    </source>
</evidence>
<feature type="compositionally biased region" description="Low complexity" evidence="10">
    <location>
        <begin position="1"/>
        <end position="30"/>
    </location>
</feature>
<dbReference type="InterPro" id="IPR018300">
    <property type="entry name" value="Aminotrans_IV_CS"/>
</dbReference>
<evidence type="ECO:0000256" key="6">
    <source>
        <dbReference type="PIRSR" id="PIRSR006468-1"/>
    </source>
</evidence>
<comment type="cofactor">
    <cofactor evidence="1 8">
        <name>pyridoxal 5'-phosphate</name>
        <dbReference type="ChEBI" id="CHEBI:597326"/>
    </cofactor>
</comment>
<dbReference type="EC" id="2.6.1.42" evidence="9"/>
<evidence type="ECO:0000256" key="9">
    <source>
        <dbReference type="RuleBase" id="RU004517"/>
    </source>
</evidence>
<evidence type="ECO:0000256" key="8">
    <source>
        <dbReference type="RuleBase" id="RU004516"/>
    </source>
</evidence>
<reference evidence="11" key="1">
    <citation type="submission" date="2021-01" db="EMBL/GenBank/DDBJ databases">
        <authorList>
            <person name="Corre E."/>
            <person name="Pelletier E."/>
            <person name="Niang G."/>
            <person name="Scheremetjew M."/>
            <person name="Finn R."/>
            <person name="Kale V."/>
            <person name="Holt S."/>
            <person name="Cochrane G."/>
            <person name="Meng A."/>
            <person name="Brown T."/>
            <person name="Cohen L."/>
        </authorList>
    </citation>
    <scope>NUCLEOTIDE SEQUENCE</scope>
    <source>
        <strain evidence="11">RCC733</strain>
    </source>
</reference>
<dbReference type="PROSITE" id="PS00770">
    <property type="entry name" value="AA_TRANSFER_CLASS_4"/>
    <property type="match status" value="1"/>
</dbReference>
<dbReference type="InterPro" id="IPR043132">
    <property type="entry name" value="BCAT-like_C"/>
</dbReference>
<dbReference type="Pfam" id="PF01063">
    <property type="entry name" value="Aminotran_4"/>
    <property type="match status" value="1"/>
</dbReference>
<keyword evidence="5 8" id="KW-0663">Pyridoxal phosphate</keyword>
<keyword evidence="3 9" id="KW-0032">Aminotransferase</keyword>
<comment type="catalytic activity">
    <reaction evidence="9">
        <text>L-leucine + 2-oxoglutarate = 4-methyl-2-oxopentanoate + L-glutamate</text>
        <dbReference type="Rhea" id="RHEA:18321"/>
        <dbReference type="ChEBI" id="CHEBI:16810"/>
        <dbReference type="ChEBI" id="CHEBI:17865"/>
        <dbReference type="ChEBI" id="CHEBI:29985"/>
        <dbReference type="ChEBI" id="CHEBI:57427"/>
        <dbReference type="EC" id="2.6.1.42"/>
    </reaction>
</comment>
<evidence type="ECO:0000256" key="5">
    <source>
        <dbReference type="ARBA" id="ARBA00022898"/>
    </source>
</evidence>
<dbReference type="NCBIfam" id="TIGR01123">
    <property type="entry name" value="ilvE_II"/>
    <property type="match status" value="1"/>
</dbReference>
<comment type="catalytic activity">
    <reaction evidence="9">
        <text>L-valine + 2-oxoglutarate = 3-methyl-2-oxobutanoate + L-glutamate</text>
        <dbReference type="Rhea" id="RHEA:24813"/>
        <dbReference type="ChEBI" id="CHEBI:11851"/>
        <dbReference type="ChEBI" id="CHEBI:16810"/>
        <dbReference type="ChEBI" id="CHEBI:29985"/>
        <dbReference type="ChEBI" id="CHEBI:57762"/>
        <dbReference type="EC" id="2.6.1.42"/>
    </reaction>
</comment>
<dbReference type="AlphaFoldDB" id="A0A7S2BKD7"/>
<dbReference type="GO" id="GO:0004084">
    <property type="term" value="F:branched-chain-amino-acid transaminase activity"/>
    <property type="evidence" value="ECO:0007669"/>
    <property type="project" value="UniProtKB-EC"/>
</dbReference>
<proteinExistence type="inferred from homology"/>
<dbReference type="Gene3D" id="3.20.10.10">
    <property type="entry name" value="D-amino Acid Aminotransferase, subunit A, domain 2"/>
    <property type="match status" value="1"/>
</dbReference>
<dbReference type="InterPro" id="IPR001544">
    <property type="entry name" value="Aminotrans_IV"/>
</dbReference>
<evidence type="ECO:0000256" key="3">
    <source>
        <dbReference type="ARBA" id="ARBA00022576"/>
    </source>
</evidence>